<keyword evidence="1" id="KW-0732">Signal</keyword>
<dbReference type="EMBL" id="FQUQ01000005">
    <property type="protein sequence ID" value="SHG35550.1"/>
    <property type="molecule type" value="Genomic_DNA"/>
</dbReference>
<accession>A0A1M5J5S7</accession>
<evidence type="ECO:0008006" key="4">
    <source>
        <dbReference type="Google" id="ProtNLM"/>
    </source>
</evidence>
<gene>
    <name evidence="2" type="ORF">SAMN04488522_105197</name>
</gene>
<feature type="chain" id="PRO_5012861271" description="DKNYY family protein" evidence="1">
    <location>
        <begin position="20"/>
        <end position="276"/>
    </location>
</feature>
<dbReference type="PROSITE" id="PS51257">
    <property type="entry name" value="PROKAR_LIPOPROTEIN"/>
    <property type="match status" value="1"/>
</dbReference>
<evidence type="ECO:0000313" key="3">
    <source>
        <dbReference type="Proteomes" id="UP000184287"/>
    </source>
</evidence>
<feature type="signal peptide" evidence="1">
    <location>
        <begin position="1"/>
        <end position="19"/>
    </location>
</feature>
<dbReference type="AlphaFoldDB" id="A0A1M5J5S7"/>
<protein>
    <recommendedName>
        <fullName evidence="4">DKNYY family protein</fullName>
    </recommendedName>
</protein>
<proteinExistence type="predicted"/>
<dbReference type="OrthoDB" id="650071at2"/>
<name>A0A1M5J5S7_9SPHI</name>
<sequence>MRLMKLGILTIGCSIMLFACSKNNSEPEQPVVQPDTMKMIGTNWVPARALKVKETSYTYDQVIPYKGADGKLIYDKAKSEKRNGKGYIYYDEKYKVVYVVDWPGDQATTASQGGHRPFYFNFDTRDTVAVADAIAGTKPWHVKHYDIYNAYMFTDAVTPAGQPGLGKIRVVRTPFDELDEALATPMIRNTVEIEMDDFVTTDGWGTYRLSDHILRPYKDRTIIFQLKDGRYVKYQLVNLYRTNPKVVSDKYEFQAPFYNFRYHIQQTPNDRNLKTR</sequence>
<organism evidence="2 3">
    <name type="scientific">Pedobacter caeni</name>
    <dbReference type="NCBI Taxonomy" id="288992"/>
    <lineage>
        <taxon>Bacteria</taxon>
        <taxon>Pseudomonadati</taxon>
        <taxon>Bacteroidota</taxon>
        <taxon>Sphingobacteriia</taxon>
        <taxon>Sphingobacteriales</taxon>
        <taxon>Sphingobacteriaceae</taxon>
        <taxon>Pedobacter</taxon>
    </lineage>
</organism>
<keyword evidence="3" id="KW-1185">Reference proteome</keyword>
<dbReference type="RefSeq" id="WP_143166912.1">
    <property type="nucleotide sequence ID" value="NZ_FQUQ01000005.1"/>
</dbReference>
<evidence type="ECO:0000313" key="2">
    <source>
        <dbReference type="EMBL" id="SHG35550.1"/>
    </source>
</evidence>
<dbReference type="STRING" id="288992.SAMN04488522_105197"/>
<evidence type="ECO:0000256" key="1">
    <source>
        <dbReference type="SAM" id="SignalP"/>
    </source>
</evidence>
<dbReference type="Proteomes" id="UP000184287">
    <property type="component" value="Unassembled WGS sequence"/>
</dbReference>
<reference evidence="3" key="1">
    <citation type="submission" date="2016-11" db="EMBL/GenBank/DDBJ databases">
        <authorList>
            <person name="Varghese N."/>
            <person name="Submissions S."/>
        </authorList>
    </citation>
    <scope>NUCLEOTIDE SEQUENCE [LARGE SCALE GENOMIC DNA]</scope>
    <source>
        <strain evidence="3">DSM 16990</strain>
    </source>
</reference>